<evidence type="ECO:0000256" key="3">
    <source>
        <dbReference type="ARBA" id="ARBA00022839"/>
    </source>
</evidence>
<dbReference type="InterPro" id="IPR036397">
    <property type="entry name" value="RNaseH_sf"/>
</dbReference>
<keyword evidence="2" id="KW-0378">Hydrolase</keyword>
<dbReference type="PANTHER" id="PTHR30231:SF4">
    <property type="entry name" value="PROTEIN NEN2"/>
    <property type="match status" value="1"/>
</dbReference>
<evidence type="ECO:0000256" key="2">
    <source>
        <dbReference type="ARBA" id="ARBA00022801"/>
    </source>
</evidence>
<keyword evidence="3 5" id="KW-0269">Exonuclease</keyword>
<keyword evidence="1" id="KW-0540">Nuclease</keyword>
<dbReference type="AlphaFoldDB" id="A0A4V2YK85"/>
<dbReference type="CDD" id="cd06127">
    <property type="entry name" value="DEDDh"/>
    <property type="match status" value="1"/>
</dbReference>
<dbReference type="GO" id="GO:0003676">
    <property type="term" value="F:nucleic acid binding"/>
    <property type="evidence" value="ECO:0007669"/>
    <property type="project" value="InterPro"/>
</dbReference>
<evidence type="ECO:0000256" key="1">
    <source>
        <dbReference type="ARBA" id="ARBA00022722"/>
    </source>
</evidence>
<sequence>MFRQGNVPWVKLNYVVIDAQGTAPRTHPPDLVELSAVSIEDGIMDRPVTWRVRPKERISRRGHKVHGISNADVALCPPFAAVAEAVRTYFGDAIPVGHNVRTSLGVMARKLPDWRPVEALDTLRLVLSTLDIRERRLSVLAEHLGLTGNIPEHLRPQGATWNALVTARLFVHLANNFGRQWTVSELRERGQWLCPHPVSRMQLLGERLTQ</sequence>
<dbReference type="SUPFAM" id="SSF53098">
    <property type="entry name" value="Ribonuclease H-like"/>
    <property type="match status" value="1"/>
</dbReference>
<dbReference type="Proteomes" id="UP000294947">
    <property type="component" value="Unassembled WGS sequence"/>
</dbReference>
<dbReference type="PANTHER" id="PTHR30231">
    <property type="entry name" value="DNA POLYMERASE III SUBUNIT EPSILON"/>
    <property type="match status" value="1"/>
</dbReference>
<dbReference type="SMART" id="SM00479">
    <property type="entry name" value="EXOIII"/>
    <property type="match status" value="1"/>
</dbReference>
<dbReference type="GO" id="GO:0008408">
    <property type="term" value="F:3'-5' exonuclease activity"/>
    <property type="evidence" value="ECO:0007669"/>
    <property type="project" value="TreeGrafter"/>
</dbReference>
<comment type="caution">
    <text evidence="5">The sequence shown here is derived from an EMBL/GenBank/DDBJ whole genome shotgun (WGS) entry which is preliminary data.</text>
</comment>
<protein>
    <submittedName>
        <fullName evidence="5">3'-5' exonuclease</fullName>
    </submittedName>
</protein>
<evidence type="ECO:0000259" key="4">
    <source>
        <dbReference type="SMART" id="SM00479"/>
    </source>
</evidence>
<reference evidence="5 6" key="1">
    <citation type="submission" date="2019-03" db="EMBL/GenBank/DDBJ databases">
        <title>Draft genome sequences of novel Actinobacteria.</title>
        <authorList>
            <person name="Sahin N."/>
            <person name="Ay H."/>
            <person name="Saygin H."/>
        </authorList>
    </citation>
    <scope>NUCLEOTIDE SEQUENCE [LARGE SCALE GENOMIC DNA]</scope>
    <source>
        <strain evidence="5 6">7K502</strain>
    </source>
</reference>
<dbReference type="Gene3D" id="3.30.420.10">
    <property type="entry name" value="Ribonuclease H-like superfamily/Ribonuclease H"/>
    <property type="match status" value="1"/>
</dbReference>
<accession>A0A4V2YK85</accession>
<feature type="domain" description="Exonuclease" evidence="4">
    <location>
        <begin position="13"/>
        <end position="179"/>
    </location>
</feature>
<gene>
    <name evidence="5" type="ORF">E1288_32790</name>
</gene>
<keyword evidence="6" id="KW-1185">Reference proteome</keyword>
<name>A0A4V2YK85_9PSEU</name>
<proteinExistence type="predicted"/>
<dbReference type="EMBL" id="SMKW01000059">
    <property type="protein sequence ID" value="TDD41357.1"/>
    <property type="molecule type" value="Genomic_DNA"/>
</dbReference>
<evidence type="ECO:0000313" key="6">
    <source>
        <dbReference type="Proteomes" id="UP000294947"/>
    </source>
</evidence>
<dbReference type="InterPro" id="IPR013520">
    <property type="entry name" value="Ribonucl_H"/>
</dbReference>
<organism evidence="5 6">
    <name type="scientific">Saccharopolyspora elongata</name>
    <dbReference type="NCBI Taxonomy" id="2530387"/>
    <lineage>
        <taxon>Bacteria</taxon>
        <taxon>Bacillati</taxon>
        <taxon>Actinomycetota</taxon>
        <taxon>Actinomycetes</taxon>
        <taxon>Pseudonocardiales</taxon>
        <taxon>Pseudonocardiaceae</taxon>
        <taxon>Saccharopolyspora</taxon>
    </lineage>
</organism>
<evidence type="ECO:0000313" key="5">
    <source>
        <dbReference type="EMBL" id="TDD41357.1"/>
    </source>
</evidence>
<dbReference type="Pfam" id="PF00929">
    <property type="entry name" value="RNase_T"/>
    <property type="match status" value="1"/>
</dbReference>
<dbReference type="InterPro" id="IPR012337">
    <property type="entry name" value="RNaseH-like_sf"/>
</dbReference>
<dbReference type="OrthoDB" id="9803913at2"/>